<feature type="binding site" evidence="6">
    <location>
        <begin position="15"/>
        <end position="17"/>
    </location>
    <ligand>
        <name>FMN</name>
        <dbReference type="ChEBI" id="CHEBI:58210"/>
    </ligand>
</feature>
<comment type="cofactor">
    <cofactor evidence="6">
        <name>FMN</name>
        <dbReference type="ChEBI" id="CHEBI:58210"/>
    </cofactor>
    <text evidence="6">Binds 1 FMN per subunit.</text>
</comment>
<feature type="binding site" evidence="6">
    <location>
        <begin position="95"/>
        <end position="98"/>
    </location>
    <ligand>
        <name>FMN</name>
        <dbReference type="ChEBI" id="CHEBI:58210"/>
    </ligand>
</feature>
<keyword evidence="3 6" id="KW-0560">Oxidoreductase</keyword>
<dbReference type="EMBL" id="PJND01000009">
    <property type="protein sequence ID" value="PKW20555.1"/>
    <property type="molecule type" value="Genomic_DNA"/>
</dbReference>
<feature type="binding site" evidence="6">
    <location>
        <position position="9"/>
    </location>
    <ligand>
        <name>FMN</name>
        <dbReference type="ChEBI" id="CHEBI:58210"/>
    </ligand>
</feature>
<dbReference type="RefSeq" id="WP_101472574.1">
    <property type="nucleotide sequence ID" value="NZ_PJND01000009.1"/>
</dbReference>
<dbReference type="SUPFAM" id="SSF52218">
    <property type="entry name" value="Flavoproteins"/>
    <property type="match status" value="1"/>
</dbReference>
<dbReference type="PANTHER" id="PTHR43741:SF4">
    <property type="entry name" value="FMN-DEPENDENT NADH:QUINONE OXIDOREDUCTASE"/>
    <property type="match status" value="1"/>
</dbReference>
<evidence type="ECO:0000313" key="9">
    <source>
        <dbReference type="EMBL" id="RLJ23998.1"/>
    </source>
</evidence>
<evidence type="ECO:0000256" key="3">
    <source>
        <dbReference type="ARBA" id="ARBA00023002"/>
    </source>
</evidence>
<dbReference type="GO" id="GO:0016655">
    <property type="term" value="F:oxidoreductase activity, acting on NAD(P)H, quinone or similar compound as acceptor"/>
    <property type="evidence" value="ECO:0007669"/>
    <property type="project" value="InterPro"/>
</dbReference>
<evidence type="ECO:0000313" key="8">
    <source>
        <dbReference type="EMBL" id="PKW20555.1"/>
    </source>
</evidence>
<dbReference type="Proteomes" id="UP000233767">
    <property type="component" value="Unassembled WGS sequence"/>
</dbReference>
<evidence type="ECO:0000259" key="7">
    <source>
        <dbReference type="Pfam" id="PF02525"/>
    </source>
</evidence>
<proteinExistence type="inferred from homology"/>
<evidence type="ECO:0000256" key="6">
    <source>
        <dbReference type="HAMAP-Rule" id="MF_01216"/>
    </source>
</evidence>
<dbReference type="HAMAP" id="MF_01216">
    <property type="entry name" value="Azoreductase_type1"/>
    <property type="match status" value="1"/>
</dbReference>
<evidence type="ECO:0000256" key="5">
    <source>
        <dbReference type="ARBA" id="ARBA00048542"/>
    </source>
</evidence>
<comment type="catalytic activity">
    <reaction evidence="6">
        <text>2 a quinone + NADH + H(+) = 2 a 1,4-benzosemiquinone + NAD(+)</text>
        <dbReference type="Rhea" id="RHEA:65952"/>
        <dbReference type="ChEBI" id="CHEBI:15378"/>
        <dbReference type="ChEBI" id="CHEBI:57540"/>
        <dbReference type="ChEBI" id="CHEBI:57945"/>
        <dbReference type="ChEBI" id="CHEBI:132124"/>
        <dbReference type="ChEBI" id="CHEBI:134225"/>
    </reaction>
</comment>
<evidence type="ECO:0000313" key="10">
    <source>
        <dbReference type="Proteomes" id="UP000233767"/>
    </source>
</evidence>
<keyword evidence="1 6" id="KW-0285">Flavoprotein</keyword>
<dbReference type="AlphaFoldDB" id="A0A497U6M9"/>
<dbReference type="Proteomes" id="UP000275027">
    <property type="component" value="Unassembled WGS sequence"/>
</dbReference>
<dbReference type="GO" id="GO:0016652">
    <property type="term" value="F:oxidoreductase activity, acting on NAD(P)H as acceptor"/>
    <property type="evidence" value="ECO:0007669"/>
    <property type="project" value="UniProtKB-UniRule"/>
</dbReference>
<comment type="catalytic activity">
    <reaction evidence="5">
        <text>N,N-dimethyl-1,4-phenylenediamine + anthranilate + 2 NAD(+) = 2-(4-dimethylaminophenyl)diazenylbenzoate + 2 NADH + 2 H(+)</text>
        <dbReference type="Rhea" id="RHEA:55872"/>
        <dbReference type="ChEBI" id="CHEBI:15378"/>
        <dbReference type="ChEBI" id="CHEBI:15783"/>
        <dbReference type="ChEBI" id="CHEBI:16567"/>
        <dbReference type="ChEBI" id="CHEBI:57540"/>
        <dbReference type="ChEBI" id="CHEBI:57945"/>
        <dbReference type="ChEBI" id="CHEBI:71579"/>
        <dbReference type="EC" id="1.7.1.17"/>
    </reaction>
    <physiologicalReaction direction="right-to-left" evidence="5">
        <dbReference type="Rhea" id="RHEA:55874"/>
    </physiologicalReaction>
</comment>
<comment type="caution">
    <text evidence="6">Lacks conserved residue(s) required for the propagation of feature annotation.</text>
</comment>
<comment type="subunit">
    <text evidence="6">Homodimer.</text>
</comment>
<comment type="function">
    <text evidence="6">Also exhibits azoreductase activity. Catalyzes the reductive cleavage of the azo bond in aromatic azo compounds to the corresponding amines.</text>
</comment>
<dbReference type="Pfam" id="PF02525">
    <property type="entry name" value="Flavodoxin_2"/>
    <property type="match status" value="1"/>
</dbReference>
<keyword evidence="2 6" id="KW-0288">FMN</keyword>
<comment type="function">
    <text evidence="6">Quinone reductase that provides resistance to thiol-specific stress caused by electrophilic quinones.</text>
</comment>
<evidence type="ECO:0000313" key="11">
    <source>
        <dbReference type="Proteomes" id="UP000275027"/>
    </source>
</evidence>
<reference evidence="9 11" key="2">
    <citation type="submission" date="2018-10" db="EMBL/GenBank/DDBJ databases">
        <title>Genomic Encyclopedia of Archaeal and Bacterial Type Strains, Phase II (KMG-II): from individual species to whole genera.</title>
        <authorList>
            <person name="Goeker M."/>
        </authorList>
    </citation>
    <scope>NUCLEOTIDE SEQUENCE [LARGE SCALE GENOMIC DNA]</scope>
    <source>
        <strain evidence="9 11">DSM 21886</strain>
    </source>
</reference>
<evidence type="ECO:0000256" key="4">
    <source>
        <dbReference type="ARBA" id="ARBA00023027"/>
    </source>
</evidence>
<dbReference type="Gene3D" id="3.40.50.360">
    <property type="match status" value="1"/>
</dbReference>
<evidence type="ECO:0000256" key="1">
    <source>
        <dbReference type="ARBA" id="ARBA00022630"/>
    </source>
</evidence>
<sequence length="201" mass="22387">MKLLRVITSFKGKESMSFQLGNAIVEKIKTQHPEIDTVIRNLTKDEIPHLNELHFNSFMTPAQNLSAELKDAISYSNDALEELLPADILVIDVPMYNLSIPSSLKAWIDHIVRVGITFRYSENGAEGLLKDKKVFLAIASGGIFSEGPLKEFDLTEKYMRNVLGFLGITDITVFRVEGSAIPQFKDEALPKALQSVAAYSL</sequence>
<dbReference type="GO" id="GO:0010181">
    <property type="term" value="F:FMN binding"/>
    <property type="evidence" value="ECO:0007669"/>
    <property type="project" value="UniProtKB-UniRule"/>
</dbReference>
<reference evidence="8 10" key="1">
    <citation type="submission" date="2017-12" db="EMBL/GenBank/DDBJ databases">
        <title>Genomic Encyclopedia of Type Strains, Phase III (KMG-III): the genomes of soil and plant-associated and newly described type strains.</title>
        <authorList>
            <person name="Whitman W."/>
        </authorList>
    </citation>
    <scope>NUCLEOTIDE SEQUENCE [LARGE SCALE GENOMIC DNA]</scope>
    <source>
        <strain evidence="8 10">IP-10</strain>
    </source>
</reference>
<dbReference type="EC" id="1.7.1.17" evidence="6"/>
<dbReference type="EC" id="1.6.5.-" evidence="6"/>
<dbReference type="InterPro" id="IPR029039">
    <property type="entry name" value="Flavoprotein-like_sf"/>
</dbReference>
<keyword evidence="10" id="KW-1185">Reference proteome</keyword>
<comment type="similarity">
    <text evidence="6">Belongs to the azoreductase type 1 family.</text>
</comment>
<dbReference type="InterPro" id="IPR023048">
    <property type="entry name" value="NADH:quinone_OxRdtase_FMN_depd"/>
</dbReference>
<name>A0A497U6M9_9FLAO</name>
<protein>
    <recommendedName>
        <fullName evidence="6">FMN dependent NADH:quinone oxidoreductase</fullName>
        <ecNumber evidence="6">1.6.5.-</ecNumber>
    </recommendedName>
    <alternativeName>
        <fullName evidence="6">Azo-dye reductase</fullName>
    </alternativeName>
    <alternativeName>
        <fullName evidence="6">FMN-dependent NADH-azo compound oxidoreductase</fullName>
    </alternativeName>
    <alternativeName>
        <fullName evidence="6">FMN-dependent NADH-azoreductase</fullName>
        <ecNumber evidence="6">1.7.1.17</ecNumber>
    </alternativeName>
</protein>
<gene>
    <name evidence="6" type="primary">azoR</name>
    <name evidence="8" type="ORF">B0G92_2705</name>
    <name evidence="9" type="ORF">CLV50_2715</name>
</gene>
<accession>A0A497U6M9</accession>
<dbReference type="GO" id="GO:0009055">
    <property type="term" value="F:electron transfer activity"/>
    <property type="evidence" value="ECO:0007669"/>
    <property type="project" value="UniProtKB-UniRule"/>
</dbReference>
<dbReference type="InterPro" id="IPR003680">
    <property type="entry name" value="Flavodoxin_fold"/>
</dbReference>
<evidence type="ECO:0000256" key="2">
    <source>
        <dbReference type="ARBA" id="ARBA00022643"/>
    </source>
</evidence>
<feature type="domain" description="Flavodoxin-like fold" evidence="7">
    <location>
        <begin position="1"/>
        <end position="198"/>
    </location>
</feature>
<comment type="caution">
    <text evidence="9">The sequence shown here is derived from an EMBL/GenBank/DDBJ whole genome shotgun (WGS) entry which is preliminary data.</text>
</comment>
<dbReference type="InterPro" id="IPR050104">
    <property type="entry name" value="FMN-dep_NADH:Q_OxRdtase_AzoR1"/>
</dbReference>
<organism evidence="9 11">
    <name type="scientific">Flavobacterium lindanitolerans</name>
    <dbReference type="NCBI Taxonomy" id="428988"/>
    <lineage>
        <taxon>Bacteria</taxon>
        <taxon>Pseudomonadati</taxon>
        <taxon>Bacteroidota</taxon>
        <taxon>Flavobacteriia</taxon>
        <taxon>Flavobacteriales</taxon>
        <taxon>Flavobacteriaceae</taxon>
        <taxon>Flavobacterium</taxon>
    </lineage>
</organism>
<keyword evidence="4 6" id="KW-0520">NAD</keyword>
<dbReference type="EMBL" id="RCCB01000013">
    <property type="protein sequence ID" value="RLJ23998.1"/>
    <property type="molecule type" value="Genomic_DNA"/>
</dbReference>
<dbReference type="PANTHER" id="PTHR43741">
    <property type="entry name" value="FMN-DEPENDENT NADH-AZOREDUCTASE 1"/>
    <property type="match status" value="1"/>
</dbReference>